<dbReference type="EMBL" id="BMRB01000001">
    <property type="protein sequence ID" value="GGS16194.1"/>
    <property type="molecule type" value="Genomic_DNA"/>
</dbReference>
<dbReference type="Proteomes" id="UP000660680">
    <property type="component" value="Unassembled WGS sequence"/>
</dbReference>
<reference evidence="2" key="1">
    <citation type="journal article" date="2014" name="Int. J. Syst. Evol. Microbiol.">
        <title>Complete genome sequence of Corynebacterium casei LMG S-19264T (=DSM 44701T), isolated from a smear-ripened cheese.</title>
        <authorList>
            <consortium name="US DOE Joint Genome Institute (JGI-PGF)"/>
            <person name="Walter F."/>
            <person name="Albersmeier A."/>
            <person name="Kalinowski J."/>
            <person name="Ruckert C."/>
        </authorList>
    </citation>
    <scope>NUCLEOTIDE SEQUENCE</scope>
    <source>
        <strain evidence="2">JCM 3276</strain>
    </source>
</reference>
<accession>A0A918L705</accession>
<dbReference type="InterPro" id="IPR015035">
    <property type="entry name" value="DUF1918"/>
</dbReference>
<comment type="caution">
    <text evidence="2">The sequence shown here is derived from an EMBL/GenBank/DDBJ whole genome shotgun (WGS) entry which is preliminary data.</text>
</comment>
<evidence type="ECO:0000313" key="2">
    <source>
        <dbReference type="EMBL" id="GGS16194.1"/>
    </source>
</evidence>
<protein>
    <recommendedName>
        <fullName evidence="1">DUF1918 domain-containing protein</fullName>
    </recommendedName>
</protein>
<dbReference type="SUPFAM" id="SSF50118">
    <property type="entry name" value="Cell growth inhibitor/plasmid maintenance toxic component"/>
    <property type="match status" value="1"/>
</dbReference>
<proteinExistence type="predicted"/>
<feature type="domain" description="DUF1918" evidence="1">
    <location>
        <begin position="34"/>
        <end position="89"/>
    </location>
</feature>
<dbReference type="Gene3D" id="2.30.30.440">
    <property type="entry name" value="Domain of unknown function DUF1918"/>
    <property type="match status" value="1"/>
</dbReference>
<organism evidence="2 3">
    <name type="scientific">Actinokineospora fastidiosa</name>
    <dbReference type="NCBI Taxonomy" id="1816"/>
    <lineage>
        <taxon>Bacteria</taxon>
        <taxon>Bacillati</taxon>
        <taxon>Actinomycetota</taxon>
        <taxon>Actinomycetes</taxon>
        <taxon>Pseudonocardiales</taxon>
        <taxon>Pseudonocardiaceae</taxon>
        <taxon>Actinokineospora</taxon>
    </lineage>
</organism>
<dbReference type="AlphaFoldDB" id="A0A918L705"/>
<evidence type="ECO:0000313" key="3">
    <source>
        <dbReference type="Proteomes" id="UP000660680"/>
    </source>
</evidence>
<reference evidence="2" key="2">
    <citation type="submission" date="2020-09" db="EMBL/GenBank/DDBJ databases">
        <authorList>
            <person name="Sun Q."/>
            <person name="Ohkuma M."/>
        </authorList>
    </citation>
    <scope>NUCLEOTIDE SEQUENCE</scope>
    <source>
        <strain evidence="2">JCM 3276</strain>
    </source>
</reference>
<name>A0A918L705_9PSEU</name>
<evidence type="ECO:0000259" key="1">
    <source>
        <dbReference type="Pfam" id="PF08940"/>
    </source>
</evidence>
<dbReference type="Pfam" id="PF08940">
    <property type="entry name" value="DUF1918"/>
    <property type="match status" value="1"/>
</dbReference>
<gene>
    <name evidence="2" type="ORF">GCM10010171_05450</name>
</gene>
<keyword evidence="3" id="KW-1185">Reference proteome</keyword>
<sequence length="96" mass="10215">MIARPGRLVCADLALGGRTGNTRGVAYRKGFAVHARSGDRLVVHGKVVGSHDRVLEIVEVMGPDGAPPYRVRDDAGHETIMQPGADCVVQPRQASD</sequence>